<evidence type="ECO:0000313" key="9">
    <source>
        <dbReference type="EMBL" id="TKA32888.1"/>
    </source>
</evidence>
<feature type="signal peptide" evidence="6">
    <location>
        <begin position="1"/>
        <end position="18"/>
    </location>
</feature>
<dbReference type="EC" id="1.4.3.-" evidence="5"/>
<feature type="chain" id="PRO_5020347227" description="Amine oxidase" evidence="6">
    <location>
        <begin position="19"/>
        <end position="608"/>
    </location>
</feature>
<evidence type="ECO:0000259" key="7">
    <source>
        <dbReference type="Pfam" id="PF00732"/>
    </source>
</evidence>
<dbReference type="EMBL" id="NAJL01000004">
    <property type="protein sequence ID" value="TKA32888.1"/>
    <property type="molecule type" value="Genomic_DNA"/>
</dbReference>
<name>A0A4U0UBW7_9PEZI</name>
<comment type="caution">
    <text evidence="9">The sequence shown here is derived from an EMBL/GenBank/DDBJ whole genome shotgun (WGS) entry which is preliminary data.</text>
</comment>
<comment type="similarity">
    <text evidence="5">Belongs to the flavin monoamine oxidase family.</text>
</comment>
<dbReference type="Pfam" id="PF05199">
    <property type="entry name" value="GMC_oxred_C"/>
    <property type="match status" value="1"/>
</dbReference>
<keyword evidence="5" id="KW-0285">Flavoprotein</keyword>
<dbReference type="GO" id="GO:0016614">
    <property type="term" value="F:oxidoreductase activity, acting on CH-OH group of donors"/>
    <property type="evidence" value="ECO:0007669"/>
    <property type="project" value="InterPro"/>
</dbReference>
<dbReference type="InterPro" id="IPR012132">
    <property type="entry name" value="GMC_OxRdtase"/>
</dbReference>
<dbReference type="Gene3D" id="3.30.560.10">
    <property type="entry name" value="Glucose Oxidase, domain 3"/>
    <property type="match status" value="1"/>
</dbReference>
<dbReference type="Proteomes" id="UP000308549">
    <property type="component" value="Unassembled WGS sequence"/>
</dbReference>
<dbReference type="InterPro" id="IPR036188">
    <property type="entry name" value="FAD/NAD-bd_sf"/>
</dbReference>
<dbReference type="AlphaFoldDB" id="A0A4U0UBW7"/>
<dbReference type="Gene3D" id="3.50.50.60">
    <property type="entry name" value="FAD/NAD(P)-binding domain"/>
    <property type="match status" value="1"/>
</dbReference>
<dbReference type="GO" id="GO:0050660">
    <property type="term" value="F:flavin adenine dinucleotide binding"/>
    <property type="evidence" value="ECO:0007669"/>
    <property type="project" value="InterPro"/>
</dbReference>
<evidence type="ECO:0000256" key="3">
    <source>
        <dbReference type="ARBA" id="ARBA00023180"/>
    </source>
</evidence>
<dbReference type="PANTHER" id="PTHR11552">
    <property type="entry name" value="GLUCOSE-METHANOL-CHOLINE GMC OXIDOREDUCTASE"/>
    <property type="match status" value="1"/>
</dbReference>
<comment type="cofactor">
    <cofactor evidence="1 5">
        <name>FAD</name>
        <dbReference type="ChEBI" id="CHEBI:57692"/>
    </cofactor>
</comment>
<dbReference type="PANTHER" id="PTHR11552:SF138">
    <property type="entry name" value="DEHYDROGENASE PKFF-RELATED"/>
    <property type="match status" value="1"/>
</dbReference>
<evidence type="ECO:0000256" key="1">
    <source>
        <dbReference type="ARBA" id="ARBA00001974"/>
    </source>
</evidence>
<evidence type="ECO:0000256" key="2">
    <source>
        <dbReference type="ARBA" id="ARBA00010790"/>
    </source>
</evidence>
<dbReference type="SUPFAM" id="SSF51905">
    <property type="entry name" value="FAD/NAD(P)-binding domain"/>
    <property type="match status" value="1"/>
</dbReference>
<organism evidence="9 10">
    <name type="scientific">Salinomyces thailandicus</name>
    <dbReference type="NCBI Taxonomy" id="706561"/>
    <lineage>
        <taxon>Eukaryota</taxon>
        <taxon>Fungi</taxon>
        <taxon>Dikarya</taxon>
        <taxon>Ascomycota</taxon>
        <taxon>Pezizomycotina</taxon>
        <taxon>Dothideomycetes</taxon>
        <taxon>Dothideomycetidae</taxon>
        <taxon>Mycosphaerellales</taxon>
        <taxon>Teratosphaeriaceae</taxon>
        <taxon>Salinomyces</taxon>
    </lineage>
</organism>
<feature type="domain" description="Glucose-methanol-choline oxidoreductase N-terminal" evidence="7">
    <location>
        <begin position="43"/>
        <end position="359"/>
    </location>
</feature>
<dbReference type="PRINTS" id="PR00757">
    <property type="entry name" value="AMINEOXDASEF"/>
</dbReference>
<sequence>MRFFLLSAALGLLATSNALTWQQPFGHNLFGSFFGLPGQDAEYDYVIVGGGLAGLVAAERLAENGTFSVAVVEAGSFYEFSNSNKSQIPWYSESSVAPTLDGYVNKMIDWDLITEPQPQLNNRQIHYAQGKCLGGSSARNQMIYDRGSKGSYDLWAKQVGDHSFKWDNILPFFKRSMHFNPPNVGLRGANATPSYDLGAYSPDGGPLQISYPNFAMPFGVYGVPAMRAAGFPQAKGFSNGELHGVDHNPFSIDPVHQLRSSSEATFLDYAITNGLPLTVYPMTQAMRILFNGTCATGVRVHSSGMDWSVRARKEVILSAGVFHSPQLLMVSGVGPASTLRGHNISVVKDLPGVGQNMHDSCAIGGVMHKTNITNPAITQAVMNDYINNGTGILTNSGGDVLAFEKLPPAFRSKLSNTTLEALSQWPEDWPDMEFLPLNRGGPTDAAGAEVSMLMVATISRGNMTIRSRSMLDKPLINTNWLLDPADQELAVQAYRRAREIWTYFPATGVDVGEEQAPGANVTTDAQLLEYIKEQGVSAIHHGSSTNMMGRADEAMAVVDSHGKVFGLQGLRVIDSSSFRFTPPGHTQATTCELLLSLVWDLQGLYVLT</sequence>
<evidence type="ECO:0000256" key="4">
    <source>
        <dbReference type="PIRSR" id="PIRSR000137-1"/>
    </source>
</evidence>
<keyword evidence="3" id="KW-0325">Glycoprotein</keyword>
<dbReference type="InterPro" id="IPR001613">
    <property type="entry name" value="Flavin_amine_oxidase"/>
</dbReference>
<comment type="similarity">
    <text evidence="2">Belongs to the GMC oxidoreductase family.</text>
</comment>
<evidence type="ECO:0000313" key="10">
    <source>
        <dbReference type="Proteomes" id="UP000308549"/>
    </source>
</evidence>
<dbReference type="Pfam" id="PF00732">
    <property type="entry name" value="GMC_oxred_N"/>
    <property type="match status" value="1"/>
</dbReference>
<dbReference type="PIRSF" id="PIRSF000137">
    <property type="entry name" value="Alcohol_oxidase"/>
    <property type="match status" value="1"/>
</dbReference>
<protein>
    <recommendedName>
        <fullName evidence="5">Amine oxidase</fullName>
        <ecNumber evidence="5">1.4.3.-</ecNumber>
    </recommendedName>
</protein>
<keyword evidence="5" id="KW-0560">Oxidoreductase</keyword>
<accession>A0A4U0UBW7</accession>
<dbReference type="GO" id="GO:0044550">
    <property type="term" value="P:secondary metabolite biosynthetic process"/>
    <property type="evidence" value="ECO:0007669"/>
    <property type="project" value="TreeGrafter"/>
</dbReference>
<feature type="active site" description="Proton donor" evidence="4">
    <location>
        <position position="541"/>
    </location>
</feature>
<keyword evidence="10" id="KW-1185">Reference proteome</keyword>
<evidence type="ECO:0000256" key="5">
    <source>
        <dbReference type="RuleBase" id="RU362067"/>
    </source>
</evidence>
<gene>
    <name evidence="9" type="ORF">B0A50_01114</name>
</gene>
<feature type="active site" description="Proton acceptor" evidence="4">
    <location>
        <position position="585"/>
    </location>
</feature>
<evidence type="ECO:0000259" key="8">
    <source>
        <dbReference type="Pfam" id="PF05199"/>
    </source>
</evidence>
<dbReference type="OrthoDB" id="269227at2759"/>
<proteinExistence type="inferred from homology"/>
<dbReference type="InterPro" id="IPR000172">
    <property type="entry name" value="GMC_OxRdtase_N"/>
</dbReference>
<reference evidence="9 10" key="1">
    <citation type="submission" date="2017-03" db="EMBL/GenBank/DDBJ databases">
        <title>Genomes of endolithic fungi from Antarctica.</title>
        <authorList>
            <person name="Coleine C."/>
            <person name="Masonjones S."/>
            <person name="Stajich J.E."/>
        </authorList>
    </citation>
    <scope>NUCLEOTIDE SEQUENCE [LARGE SCALE GENOMIC DNA]</scope>
    <source>
        <strain evidence="9 10">CCFEE 6315</strain>
    </source>
</reference>
<keyword evidence="5" id="KW-0274">FAD</keyword>
<dbReference type="InterPro" id="IPR007867">
    <property type="entry name" value="GMC_OxRtase_C"/>
</dbReference>
<evidence type="ECO:0000256" key="6">
    <source>
        <dbReference type="SAM" id="SignalP"/>
    </source>
</evidence>
<dbReference type="SUPFAM" id="SSF54373">
    <property type="entry name" value="FAD-linked reductases, C-terminal domain"/>
    <property type="match status" value="1"/>
</dbReference>
<keyword evidence="6" id="KW-0732">Signal</keyword>
<feature type="domain" description="Glucose-methanol-choline oxidoreductase C-terminal" evidence="8">
    <location>
        <begin position="459"/>
        <end position="590"/>
    </location>
</feature>